<proteinExistence type="predicted"/>
<evidence type="ECO:0000313" key="2">
    <source>
        <dbReference type="Proteomes" id="UP000245631"/>
    </source>
</evidence>
<name>A0A8E2WBD8_RHILI</name>
<dbReference type="GeneID" id="61054939"/>
<accession>A0A8E2WBD8</accession>
<evidence type="ECO:0000313" key="1">
    <source>
        <dbReference type="EMBL" id="PWJ88445.1"/>
    </source>
</evidence>
<reference evidence="1 2" key="1">
    <citation type="submission" date="2018-05" db="EMBL/GenBank/DDBJ databases">
        <title>Genomic Encyclopedia of Type Strains, Phase IV (KMG-IV): sequencing the most valuable type-strain genomes for metagenomic binning, comparative biology and taxonomic classification.</title>
        <authorList>
            <person name="Goeker M."/>
        </authorList>
    </citation>
    <scope>NUCLEOTIDE SEQUENCE [LARGE SCALE GENOMIC DNA]</scope>
    <source>
        <strain evidence="1 2">DSM 2626</strain>
    </source>
</reference>
<organism evidence="1 2">
    <name type="scientific">Rhizobium loti</name>
    <name type="common">Mesorhizobium loti</name>
    <dbReference type="NCBI Taxonomy" id="381"/>
    <lineage>
        <taxon>Bacteria</taxon>
        <taxon>Pseudomonadati</taxon>
        <taxon>Pseudomonadota</taxon>
        <taxon>Alphaproteobacteria</taxon>
        <taxon>Hyphomicrobiales</taxon>
        <taxon>Phyllobacteriaceae</taxon>
        <taxon>Mesorhizobium</taxon>
    </lineage>
</organism>
<gene>
    <name evidence="1" type="ORF">C8D77_111168</name>
</gene>
<dbReference type="EMBL" id="QGGH01000011">
    <property type="protein sequence ID" value="PWJ88445.1"/>
    <property type="molecule type" value="Genomic_DNA"/>
</dbReference>
<dbReference type="RefSeq" id="WP_109670535.1">
    <property type="nucleotide sequence ID" value="NZ_QGGH01000011.1"/>
</dbReference>
<dbReference type="AlphaFoldDB" id="A0A8E2WBD8"/>
<dbReference type="Proteomes" id="UP000245631">
    <property type="component" value="Unassembled WGS sequence"/>
</dbReference>
<comment type="caution">
    <text evidence="1">The sequence shown here is derived from an EMBL/GenBank/DDBJ whole genome shotgun (WGS) entry which is preliminary data.</text>
</comment>
<protein>
    <submittedName>
        <fullName evidence="1">Uncharacterized protein</fullName>
    </submittedName>
</protein>
<sequence>MSALRAFAVTENDESTGAIYFAKHDIVAKKWGANEFADGEIGYVSCRRAPWADAYVGKPLPVSVMIENGWHFGCHGCGMRMDEDELRERHLPVDGVIGSQHSAVYCCARCRRKHLSRQRRKEAEQQLAIESFKAIVRKRFPEVEFINEHPNWQNYARADFFHGQKGWIWQRVTVAFTFPGMKIAPAWLELPERPWRGYGEGNRSIGPLQPAYTCCNGDREAFETYAAATRTQP</sequence>